<dbReference type="AlphaFoldDB" id="A0A8X6MG22"/>
<feature type="non-terminal residue" evidence="2">
    <location>
        <position position="1"/>
    </location>
</feature>
<dbReference type="Proteomes" id="UP000887013">
    <property type="component" value="Unassembled WGS sequence"/>
</dbReference>
<feature type="region of interest" description="Disordered" evidence="1">
    <location>
        <begin position="22"/>
        <end position="45"/>
    </location>
</feature>
<comment type="caution">
    <text evidence="2">The sequence shown here is derived from an EMBL/GenBank/DDBJ whole genome shotgun (WGS) entry which is preliminary data.</text>
</comment>
<sequence>IFNSNVSGALACQDAQAMWWIPRRSSETPGGAQQEDRSVKEEYPQ</sequence>
<evidence type="ECO:0000313" key="3">
    <source>
        <dbReference type="Proteomes" id="UP000887013"/>
    </source>
</evidence>
<name>A0A8X6MG22_NEPPI</name>
<evidence type="ECO:0000256" key="1">
    <source>
        <dbReference type="SAM" id="MobiDB-lite"/>
    </source>
</evidence>
<organism evidence="2 3">
    <name type="scientific">Nephila pilipes</name>
    <name type="common">Giant wood spider</name>
    <name type="synonym">Nephila maculata</name>
    <dbReference type="NCBI Taxonomy" id="299642"/>
    <lineage>
        <taxon>Eukaryota</taxon>
        <taxon>Metazoa</taxon>
        <taxon>Ecdysozoa</taxon>
        <taxon>Arthropoda</taxon>
        <taxon>Chelicerata</taxon>
        <taxon>Arachnida</taxon>
        <taxon>Araneae</taxon>
        <taxon>Araneomorphae</taxon>
        <taxon>Entelegynae</taxon>
        <taxon>Araneoidea</taxon>
        <taxon>Nephilidae</taxon>
        <taxon>Nephila</taxon>
    </lineage>
</organism>
<gene>
    <name evidence="2" type="ORF">NPIL_351641</name>
</gene>
<protein>
    <submittedName>
        <fullName evidence="2">Uncharacterized protein</fullName>
    </submittedName>
</protein>
<evidence type="ECO:0000313" key="2">
    <source>
        <dbReference type="EMBL" id="GFS49175.1"/>
    </source>
</evidence>
<dbReference type="EMBL" id="BMAW01091335">
    <property type="protein sequence ID" value="GFS49175.1"/>
    <property type="molecule type" value="Genomic_DNA"/>
</dbReference>
<keyword evidence="3" id="KW-1185">Reference proteome</keyword>
<proteinExistence type="predicted"/>
<reference evidence="2" key="1">
    <citation type="submission" date="2020-08" db="EMBL/GenBank/DDBJ databases">
        <title>Multicomponent nature underlies the extraordinary mechanical properties of spider dragline silk.</title>
        <authorList>
            <person name="Kono N."/>
            <person name="Nakamura H."/>
            <person name="Mori M."/>
            <person name="Yoshida Y."/>
            <person name="Ohtoshi R."/>
            <person name="Malay A.D."/>
            <person name="Moran D.A.P."/>
            <person name="Tomita M."/>
            <person name="Numata K."/>
            <person name="Arakawa K."/>
        </authorList>
    </citation>
    <scope>NUCLEOTIDE SEQUENCE</scope>
</reference>
<feature type="compositionally biased region" description="Basic and acidic residues" evidence="1">
    <location>
        <begin position="34"/>
        <end position="45"/>
    </location>
</feature>
<accession>A0A8X6MG22</accession>